<name>A0ABD3K3U3_EUCGL</name>
<protein>
    <submittedName>
        <fullName evidence="2">Uncharacterized protein</fullName>
    </submittedName>
</protein>
<dbReference type="EMBL" id="JBJKBG010000006">
    <property type="protein sequence ID" value="KAL3734575.1"/>
    <property type="molecule type" value="Genomic_DNA"/>
</dbReference>
<sequence length="148" mass="16307">MRNGRTAERRKTQSSTRGRYLQLAAPRNITADLRSDFKRAKPMAGGEVLKPPKIEEKQPERKISVPRITVEELRKHSPLMLSPRGQGDGSGKPLSGRMNCLCSPTTHAGSFRCRFHRNTSIPRGHSIGSNLNYLAAKSGGISDSLQAQ</sequence>
<dbReference type="Proteomes" id="UP001634007">
    <property type="component" value="Unassembled WGS sequence"/>
</dbReference>
<accession>A0ABD3K3U3</accession>
<keyword evidence="3" id="KW-1185">Reference proteome</keyword>
<feature type="region of interest" description="Disordered" evidence="1">
    <location>
        <begin position="1"/>
        <end position="21"/>
    </location>
</feature>
<proteinExistence type="predicted"/>
<dbReference type="AlphaFoldDB" id="A0ABD3K3U3"/>
<reference evidence="2 3" key="1">
    <citation type="submission" date="2024-11" db="EMBL/GenBank/DDBJ databases">
        <title>Chromosome-level genome assembly of Eucalyptus globulus Labill. provides insights into its genome evolution.</title>
        <authorList>
            <person name="Li X."/>
        </authorList>
    </citation>
    <scope>NUCLEOTIDE SEQUENCE [LARGE SCALE GENOMIC DNA]</scope>
    <source>
        <strain evidence="2">CL2024</strain>
        <tissue evidence="2">Fresh tender leaves</tissue>
    </source>
</reference>
<evidence type="ECO:0000256" key="1">
    <source>
        <dbReference type="SAM" id="MobiDB-lite"/>
    </source>
</evidence>
<comment type="caution">
    <text evidence="2">The sequence shown here is derived from an EMBL/GenBank/DDBJ whole genome shotgun (WGS) entry which is preliminary data.</text>
</comment>
<evidence type="ECO:0000313" key="2">
    <source>
        <dbReference type="EMBL" id="KAL3734575.1"/>
    </source>
</evidence>
<dbReference type="PANTHER" id="PTHR33132">
    <property type="entry name" value="OSJNBB0118P14.9 PROTEIN"/>
    <property type="match status" value="1"/>
</dbReference>
<feature type="region of interest" description="Disordered" evidence="1">
    <location>
        <begin position="42"/>
        <end position="65"/>
    </location>
</feature>
<feature type="region of interest" description="Disordered" evidence="1">
    <location>
        <begin position="74"/>
        <end position="93"/>
    </location>
</feature>
<evidence type="ECO:0000313" key="3">
    <source>
        <dbReference type="Proteomes" id="UP001634007"/>
    </source>
</evidence>
<feature type="compositionally biased region" description="Basic and acidic residues" evidence="1">
    <location>
        <begin position="1"/>
        <end position="11"/>
    </location>
</feature>
<dbReference type="PANTHER" id="PTHR33132:SF145">
    <property type="entry name" value="OS04G0403900 PROTEIN"/>
    <property type="match status" value="1"/>
</dbReference>
<gene>
    <name evidence="2" type="ORF">ACJRO7_023862</name>
</gene>
<feature type="compositionally biased region" description="Basic and acidic residues" evidence="1">
    <location>
        <begin position="50"/>
        <end position="65"/>
    </location>
</feature>
<organism evidence="2 3">
    <name type="scientific">Eucalyptus globulus</name>
    <name type="common">Tasmanian blue gum</name>
    <dbReference type="NCBI Taxonomy" id="34317"/>
    <lineage>
        <taxon>Eukaryota</taxon>
        <taxon>Viridiplantae</taxon>
        <taxon>Streptophyta</taxon>
        <taxon>Embryophyta</taxon>
        <taxon>Tracheophyta</taxon>
        <taxon>Spermatophyta</taxon>
        <taxon>Magnoliopsida</taxon>
        <taxon>eudicotyledons</taxon>
        <taxon>Gunneridae</taxon>
        <taxon>Pentapetalae</taxon>
        <taxon>rosids</taxon>
        <taxon>malvids</taxon>
        <taxon>Myrtales</taxon>
        <taxon>Myrtaceae</taxon>
        <taxon>Myrtoideae</taxon>
        <taxon>Eucalypteae</taxon>
        <taxon>Eucalyptus</taxon>
    </lineage>
</organism>